<dbReference type="EMBL" id="CAXDID020000210">
    <property type="protein sequence ID" value="CAL6056418.1"/>
    <property type="molecule type" value="Genomic_DNA"/>
</dbReference>
<feature type="chain" id="PRO_5041731353" evidence="1">
    <location>
        <begin position="22"/>
        <end position="205"/>
    </location>
</feature>
<feature type="signal peptide" evidence="1">
    <location>
        <begin position="1"/>
        <end position="21"/>
    </location>
</feature>
<sequence length="205" mass="24097">MNQNSLFSILVFLVQIKVNLASISVQQYFPHHIHFTSFKFWIRVEYFLSHANTNIKYYFDQNIEVFLRSDETPQFICKSSQYKRRYIRVASYFCLFFHLCNHGKNNNPLTEEETALVAQVADQCQQLLVASVPVSRSYNQVKGHYFNVCNVESKAQKKKISFRVIPQIQITTAAQLCAEESVEEWAELENLDDFSSFYPFQDLFE</sequence>
<gene>
    <name evidence="2" type="ORF">HINF_LOCUS10280</name>
    <name evidence="3" type="ORF">HINF_LOCUS47014</name>
</gene>
<reference evidence="2" key="1">
    <citation type="submission" date="2023-06" db="EMBL/GenBank/DDBJ databases">
        <authorList>
            <person name="Kurt Z."/>
        </authorList>
    </citation>
    <scope>NUCLEOTIDE SEQUENCE</scope>
</reference>
<evidence type="ECO:0000313" key="2">
    <source>
        <dbReference type="EMBL" id="CAI9922635.1"/>
    </source>
</evidence>
<dbReference type="Proteomes" id="UP001642409">
    <property type="component" value="Unassembled WGS sequence"/>
</dbReference>
<evidence type="ECO:0000313" key="3">
    <source>
        <dbReference type="EMBL" id="CAL6056418.1"/>
    </source>
</evidence>
<accession>A0AA86NQ32</accession>
<keyword evidence="1" id="KW-0732">Signal</keyword>
<dbReference type="EMBL" id="CATOUU010000260">
    <property type="protein sequence ID" value="CAI9922635.1"/>
    <property type="molecule type" value="Genomic_DNA"/>
</dbReference>
<organism evidence="2">
    <name type="scientific">Hexamita inflata</name>
    <dbReference type="NCBI Taxonomy" id="28002"/>
    <lineage>
        <taxon>Eukaryota</taxon>
        <taxon>Metamonada</taxon>
        <taxon>Diplomonadida</taxon>
        <taxon>Hexamitidae</taxon>
        <taxon>Hexamitinae</taxon>
        <taxon>Hexamita</taxon>
    </lineage>
</organism>
<evidence type="ECO:0000313" key="4">
    <source>
        <dbReference type="Proteomes" id="UP001642409"/>
    </source>
</evidence>
<dbReference type="AlphaFoldDB" id="A0AA86NQ32"/>
<comment type="caution">
    <text evidence="2">The sequence shown here is derived from an EMBL/GenBank/DDBJ whole genome shotgun (WGS) entry which is preliminary data.</text>
</comment>
<keyword evidence="4" id="KW-1185">Reference proteome</keyword>
<proteinExistence type="predicted"/>
<evidence type="ECO:0000256" key="1">
    <source>
        <dbReference type="SAM" id="SignalP"/>
    </source>
</evidence>
<protein>
    <submittedName>
        <fullName evidence="3">Hypothetical_protein</fullName>
    </submittedName>
</protein>
<reference evidence="3 4" key="2">
    <citation type="submission" date="2024-07" db="EMBL/GenBank/DDBJ databases">
        <authorList>
            <person name="Akdeniz Z."/>
        </authorList>
    </citation>
    <scope>NUCLEOTIDE SEQUENCE [LARGE SCALE GENOMIC DNA]</scope>
</reference>
<name>A0AA86NQ32_9EUKA</name>